<dbReference type="Proteomes" id="UP000827721">
    <property type="component" value="Unassembled WGS sequence"/>
</dbReference>
<sequence>MNEFINQSPVINMPTLCEQKFGVSKQKNGANDHHQFLDLKNQTKSRKHQRKTTHHENFNSNSQVINVPFSWEIKPGVSKLKKLMTPGQEGIERWHLTLDQLPSPPCPPSKGSRANNVYANDQDQLQVPLYLCPFQSPMSKRVVGKKEDDPFLVAYRKCTELYGASGKLSSDQHHDYGKIDARRSKKIKMMKNMSMYVLSCKYSCAVTTDTFLRMSQRPDQQRRKGAERIR</sequence>
<dbReference type="PANTHER" id="PTHR33696">
    <property type="entry name" value="T22J18.15-RELATED"/>
    <property type="match status" value="1"/>
</dbReference>
<gene>
    <name evidence="1" type="ORF">JRO89_XS07G0092800</name>
</gene>
<reference evidence="1 2" key="1">
    <citation type="submission" date="2021-02" db="EMBL/GenBank/DDBJ databases">
        <title>Plant Genome Project.</title>
        <authorList>
            <person name="Zhang R.-G."/>
        </authorList>
    </citation>
    <scope>NUCLEOTIDE SEQUENCE [LARGE SCALE GENOMIC DNA]</scope>
    <source>
        <tissue evidence="1">Leaves</tissue>
    </source>
</reference>
<dbReference type="EMBL" id="JAFEMO010000007">
    <property type="protein sequence ID" value="KAH7567559.1"/>
    <property type="molecule type" value="Genomic_DNA"/>
</dbReference>
<accession>A0ABQ8HT55</accession>
<name>A0ABQ8HT55_9ROSI</name>
<protein>
    <submittedName>
        <fullName evidence="1">Uncharacterized protein</fullName>
    </submittedName>
</protein>
<comment type="caution">
    <text evidence="1">The sequence shown here is derived from an EMBL/GenBank/DDBJ whole genome shotgun (WGS) entry which is preliminary data.</text>
</comment>
<organism evidence="1 2">
    <name type="scientific">Xanthoceras sorbifolium</name>
    <dbReference type="NCBI Taxonomy" id="99658"/>
    <lineage>
        <taxon>Eukaryota</taxon>
        <taxon>Viridiplantae</taxon>
        <taxon>Streptophyta</taxon>
        <taxon>Embryophyta</taxon>
        <taxon>Tracheophyta</taxon>
        <taxon>Spermatophyta</taxon>
        <taxon>Magnoliopsida</taxon>
        <taxon>eudicotyledons</taxon>
        <taxon>Gunneridae</taxon>
        <taxon>Pentapetalae</taxon>
        <taxon>rosids</taxon>
        <taxon>malvids</taxon>
        <taxon>Sapindales</taxon>
        <taxon>Sapindaceae</taxon>
        <taxon>Xanthoceroideae</taxon>
        <taxon>Xanthoceras</taxon>
    </lineage>
</organism>
<dbReference type="PANTHER" id="PTHR33696:SF23">
    <property type="entry name" value="OS03G0674900 PROTEIN"/>
    <property type="match status" value="1"/>
</dbReference>
<evidence type="ECO:0000313" key="2">
    <source>
        <dbReference type="Proteomes" id="UP000827721"/>
    </source>
</evidence>
<proteinExistence type="predicted"/>
<evidence type="ECO:0000313" key="1">
    <source>
        <dbReference type="EMBL" id="KAH7567559.1"/>
    </source>
</evidence>
<keyword evidence="2" id="KW-1185">Reference proteome</keyword>